<dbReference type="Proteomes" id="UP000523007">
    <property type="component" value="Unassembled WGS sequence"/>
</dbReference>
<comment type="caution">
    <text evidence="1">The sequence shown here is derived from an EMBL/GenBank/DDBJ whole genome shotgun (WGS) entry which is preliminary data.</text>
</comment>
<dbReference type="RefSeq" id="WP_184573691.1">
    <property type="nucleotide sequence ID" value="NZ_JACHJT010000001.1"/>
</dbReference>
<gene>
    <name evidence="1" type="ORF">F4561_000138</name>
</gene>
<dbReference type="AlphaFoldDB" id="A0A7W7RCY1"/>
<reference evidence="1 2" key="1">
    <citation type="submission" date="2020-08" db="EMBL/GenBank/DDBJ databases">
        <title>Sequencing the genomes of 1000 actinobacteria strains.</title>
        <authorList>
            <person name="Klenk H.-P."/>
        </authorList>
    </citation>
    <scope>NUCLEOTIDE SEQUENCE [LARGE SCALE GENOMIC DNA]</scope>
    <source>
        <strain evidence="1 2">DSM 102030</strain>
    </source>
</reference>
<proteinExistence type="predicted"/>
<keyword evidence="2" id="KW-1185">Reference proteome</keyword>
<evidence type="ECO:0000313" key="1">
    <source>
        <dbReference type="EMBL" id="MBB4929318.1"/>
    </source>
</evidence>
<accession>A0A7W7RCY1</accession>
<protein>
    <submittedName>
        <fullName evidence="1">Uncharacterized protein</fullName>
    </submittedName>
</protein>
<sequence length="152" mass="17100">MDTAASEDHDDDNWLNAAPVDCPGCGEALYRVDHSPFMDCTFLYCGDCPRRVDVSWYDPVYRQVREHASGSFADMMAAIEARLAPCECGGAFRHDAWRRCFTCSAPLRSVEPLGVDLWPAPFWLEESGDPDAVEAAFTERWIRGADIWRTST</sequence>
<evidence type="ECO:0000313" key="2">
    <source>
        <dbReference type="Proteomes" id="UP000523007"/>
    </source>
</evidence>
<dbReference type="EMBL" id="JACHJT010000001">
    <property type="protein sequence ID" value="MBB4929318.1"/>
    <property type="molecule type" value="Genomic_DNA"/>
</dbReference>
<name>A0A7W7RCY1_9ACTN</name>
<organism evidence="1 2">
    <name type="scientific">Lipingzhangella halophila</name>
    <dbReference type="NCBI Taxonomy" id="1783352"/>
    <lineage>
        <taxon>Bacteria</taxon>
        <taxon>Bacillati</taxon>
        <taxon>Actinomycetota</taxon>
        <taxon>Actinomycetes</taxon>
        <taxon>Streptosporangiales</taxon>
        <taxon>Nocardiopsidaceae</taxon>
        <taxon>Lipingzhangella</taxon>
    </lineage>
</organism>